<dbReference type="NCBIfam" id="TIGR02027">
    <property type="entry name" value="rpoA"/>
    <property type="match status" value="1"/>
</dbReference>
<proteinExistence type="inferred from homology"/>
<dbReference type="SUPFAM" id="SSF56553">
    <property type="entry name" value="Insert subdomain of RNA polymerase alpha subunit"/>
    <property type="match status" value="1"/>
</dbReference>
<evidence type="ECO:0000256" key="2">
    <source>
        <dbReference type="ARBA" id="ARBA00012418"/>
    </source>
</evidence>
<dbReference type="GO" id="GO:0003899">
    <property type="term" value="F:DNA-directed RNA polymerase activity"/>
    <property type="evidence" value="ECO:0007669"/>
    <property type="project" value="UniProtKB-EC"/>
</dbReference>
<accession>A0A381Q1A2</accession>
<dbReference type="InterPro" id="IPR036643">
    <property type="entry name" value="RNApol_insert_sf"/>
</dbReference>
<protein>
    <recommendedName>
        <fullName evidence="2">DNA-directed RNA polymerase</fullName>
        <ecNumber evidence="2">2.7.7.6</ecNumber>
    </recommendedName>
</protein>
<dbReference type="InterPro" id="IPR011260">
    <property type="entry name" value="RNAP_asu_C"/>
</dbReference>
<dbReference type="AlphaFoldDB" id="A0A381Q1A2"/>
<dbReference type="HAMAP" id="MF_00059">
    <property type="entry name" value="RNApol_bact_RpoA"/>
    <property type="match status" value="1"/>
</dbReference>
<keyword evidence="5" id="KW-0548">Nucleotidyltransferase</keyword>
<evidence type="ECO:0000259" key="8">
    <source>
        <dbReference type="SMART" id="SM00662"/>
    </source>
</evidence>
<keyword evidence="6" id="KW-0804">Transcription</keyword>
<dbReference type="GO" id="GO:0046983">
    <property type="term" value="F:protein dimerization activity"/>
    <property type="evidence" value="ECO:0007669"/>
    <property type="project" value="InterPro"/>
</dbReference>
<dbReference type="Gene3D" id="3.30.1360.10">
    <property type="entry name" value="RNA polymerase, RBP11-like subunit"/>
    <property type="match status" value="1"/>
</dbReference>
<dbReference type="InterPro" id="IPR011262">
    <property type="entry name" value="DNA-dir_RNA_pol_insert"/>
</dbReference>
<dbReference type="GO" id="GO:0006351">
    <property type="term" value="P:DNA-templated transcription"/>
    <property type="evidence" value="ECO:0007669"/>
    <property type="project" value="InterPro"/>
</dbReference>
<dbReference type="NCBIfam" id="NF003519">
    <property type="entry name" value="PRK05182.2-5"/>
    <property type="match status" value="1"/>
</dbReference>
<dbReference type="GO" id="GO:0000428">
    <property type="term" value="C:DNA-directed RNA polymerase complex"/>
    <property type="evidence" value="ECO:0007669"/>
    <property type="project" value="UniProtKB-KW"/>
</dbReference>
<dbReference type="CDD" id="cd06928">
    <property type="entry name" value="RNAP_alpha_NTD"/>
    <property type="match status" value="1"/>
</dbReference>
<dbReference type="GO" id="GO:0003677">
    <property type="term" value="F:DNA binding"/>
    <property type="evidence" value="ECO:0007669"/>
    <property type="project" value="InterPro"/>
</dbReference>
<dbReference type="Pfam" id="PF03118">
    <property type="entry name" value="RNA_pol_A_CTD"/>
    <property type="match status" value="1"/>
</dbReference>
<dbReference type="EMBL" id="UINC01001138">
    <property type="protein sequence ID" value="SUZ71967.1"/>
    <property type="molecule type" value="Genomic_DNA"/>
</dbReference>
<dbReference type="NCBIfam" id="NF003513">
    <property type="entry name" value="PRK05182.1-2"/>
    <property type="match status" value="1"/>
</dbReference>
<dbReference type="SMART" id="SM00662">
    <property type="entry name" value="RPOLD"/>
    <property type="match status" value="1"/>
</dbReference>
<keyword evidence="3" id="KW-0240">DNA-directed RNA polymerase</keyword>
<evidence type="ECO:0000256" key="5">
    <source>
        <dbReference type="ARBA" id="ARBA00022695"/>
    </source>
</evidence>
<evidence type="ECO:0000256" key="3">
    <source>
        <dbReference type="ARBA" id="ARBA00022478"/>
    </source>
</evidence>
<evidence type="ECO:0000256" key="6">
    <source>
        <dbReference type="ARBA" id="ARBA00023163"/>
    </source>
</evidence>
<comment type="catalytic activity">
    <reaction evidence="7">
        <text>RNA(n) + a ribonucleoside 5'-triphosphate = RNA(n+1) + diphosphate</text>
        <dbReference type="Rhea" id="RHEA:21248"/>
        <dbReference type="Rhea" id="RHEA-COMP:14527"/>
        <dbReference type="Rhea" id="RHEA-COMP:17342"/>
        <dbReference type="ChEBI" id="CHEBI:33019"/>
        <dbReference type="ChEBI" id="CHEBI:61557"/>
        <dbReference type="ChEBI" id="CHEBI:140395"/>
        <dbReference type="EC" id="2.7.7.6"/>
    </reaction>
</comment>
<dbReference type="Gene3D" id="2.170.120.12">
    <property type="entry name" value="DNA-directed RNA polymerase, insert domain"/>
    <property type="match status" value="1"/>
</dbReference>
<dbReference type="Gene3D" id="1.10.150.20">
    <property type="entry name" value="5' to 3' exonuclease, C-terminal subdomain"/>
    <property type="match status" value="1"/>
</dbReference>
<organism evidence="9">
    <name type="scientific">marine metagenome</name>
    <dbReference type="NCBI Taxonomy" id="408172"/>
    <lineage>
        <taxon>unclassified sequences</taxon>
        <taxon>metagenomes</taxon>
        <taxon>ecological metagenomes</taxon>
    </lineage>
</organism>
<comment type="similarity">
    <text evidence="1">Belongs to the RNA polymerase alpha chain family.</text>
</comment>
<evidence type="ECO:0000313" key="9">
    <source>
        <dbReference type="EMBL" id="SUZ71967.1"/>
    </source>
</evidence>
<dbReference type="EC" id="2.7.7.6" evidence="2"/>
<dbReference type="FunFam" id="2.170.120.12:FF:000001">
    <property type="entry name" value="DNA-directed RNA polymerase subunit alpha"/>
    <property type="match status" value="1"/>
</dbReference>
<feature type="domain" description="DNA-directed RNA polymerase RpoA/D/Rpb3-type" evidence="8">
    <location>
        <begin position="18"/>
        <end position="225"/>
    </location>
</feature>
<dbReference type="SUPFAM" id="SSF47789">
    <property type="entry name" value="C-terminal domain of RNA polymerase alpha subunit"/>
    <property type="match status" value="1"/>
</dbReference>
<evidence type="ECO:0000256" key="7">
    <source>
        <dbReference type="ARBA" id="ARBA00048552"/>
    </source>
</evidence>
<evidence type="ECO:0000256" key="1">
    <source>
        <dbReference type="ARBA" id="ARBA00007123"/>
    </source>
</evidence>
<dbReference type="SUPFAM" id="SSF55257">
    <property type="entry name" value="RBP11-like subunits of RNA polymerase"/>
    <property type="match status" value="1"/>
</dbReference>
<dbReference type="InterPro" id="IPR011773">
    <property type="entry name" value="DNA-dir_RpoA"/>
</dbReference>
<gene>
    <name evidence="9" type="ORF">METZ01_LOCUS24821</name>
</gene>
<dbReference type="GO" id="GO:0005737">
    <property type="term" value="C:cytoplasm"/>
    <property type="evidence" value="ECO:0007669"/>
    <property type="project" value="UniProtKB-ARBA"/>
</dbReference>
<dbReference type="Pfam" id="PF01193">
    <property type="entry name" value="RNA_pol_L"/>
    <property type="match status" value="1"/>
</dbReference>
<dbReference type="InterPro" id="IPR036603">
    <property type="entry name" value="RBP11-like"/>
</dbReference>
<name>A0A381Q1A2_9ZZZZ</name>
<reference evidence="9" key="1">
    <citation type="submission" date="2018-05" db="EMBL/GenBank/DDBJ databases">
        <authorList>
            <person name="Lanie J.A."/>
            <person name="Ng W.-L."/>
            <person name="Kazmierczak K.M."/>
            <person name="Andrzejewski T.M."/>
            <person name="Davidsen T.M."/>
            <person name="Wayne K.J."/>
            <person name="Tettelin H."/>
            <person name="Glass J.I."/>
            <person name="Rusch D."/>
            <person name="Podicherti R."/>
            <person name="Tsui H.-C.T."/>
            <person name="Winkler M.E."/>
        </authorList>
    </citation>
    <scope>NUCLEOTIDE SEQUENCE</scope>
</reference>
<dbReference type="InterPro" id="IPR011263">
    <property type="entry name" value="DNA-dir_RNA_pol_RpoA/D/Rpb3"/>
</dbReference>
<dbReference type="Pfam" id="PF01000">
    <property type="entry name" value="RNA_pol_A_bac"/>
    <property type="match status" value="1"/>
</dbReference>
<evidence type="ECO:0000256" key="4">
    <source>
        <dbReference type="ARBA" id="ARBA00022679"/>
    </source>
</evidence>
<sequence length="324" mass="35806">MSNELKFKISHKVTDDNSSKFVIKPLERGYGITVGNSLRRALLTAVPGAAITNVKIEGALHEFSTLDGIKEDVADILMNLKAVRFHLFESVVEPIRLKIKGKKTFTAADIQAVSNDFTILNPDLYITEVAKDTILEIELRLGIGKGYKSSEENKLNNSPVGIIPIDSIFNPVTKVTFNVSSLPGAKEDLEMLSLNVITDGSITPIDAVSYCSSVLSEHYNIINSISNPSVLEIDKPVSEEILQTRKLLESSIDEMELSVRSHNCLEVAGITLIGALVQKDESEMLEYKNFGRKSLNELIEKLETMGLKFGMDISPYLENENNET</sequence>
<keyword evidence="4" id="KW-0808">Transferase</keyword>